<name>A0A1Q3FNW7_CULTA</name>
<proteinExistence type="predicted"/>
<evidence type="ECO:0000313" key="3">
    <source>
        <dbReference type="EMBL" id="JAV29173.1"/>
    </source>
</evidence>
<evidence type="ECO:0000256" key="2">
    <source>
        <dbReference type="SAM" id="MobiDB-lite"/>
    </source>
</evidence>
<protein>
    <submittedName>
        <fullName evidence="3">Uncharacterized protein</fullName>
    </submittedName>
</protein>
<dbReference type="EMBL" id="GFDL01005872">
    <property type="protein sequence ID" value="JAV29173.1"/>
    <property type="molecule type" value="Transcribed_RNA"/>
</dbReference>
<organism evidence="3">
    <name type="scientific">Culex tarsalis</name>
    <name type="common">Encephalitis mosquito</name>
    <dbReference type="NCBI Taxonomy" id="7177"/>
    <lineage>
        <taxon>Eukaryota</taxon>
        <taxon>Metazoa</taxon>
        <taxon>Ecdysozoa</taxon>
        <taxon>Arthropoda</taxon>
        <taxon>Hexapoda</taxon>
        <taxon>Insecta</taxon>
        <taxon>Pterygota</taxon>
        <taxon>Neoptera</taxon>
        <taxon>Endopterygota</taxon>
        <taxon>Diptera</taxon>
        <taxon>Nematocera</taxon>
        <taxon>Culicoidea</taxon>
        <taxon>Culicidae</taxon>
        <taxon>Culicinae</taxon>
        <taxon>Culicini</taxon>
        <taxon>Culex</taxon>
        <taxon>Culex</taxon>
    </lineage>
</organism>
<accession>A0A1Q3FNW7</accession>
<keyword evidence="1" id="KW-0175">Coiled coil</keyword>
<feature type="compositionally biased region" description="Low complexity" evidence="2">
    <location>
        <begin position="79"/>
        <end position="88"/>
    </location>
</feature>
<reference evidence="3" key="1">
    <citation type="submission" date="2017-01" db="EMBL/GenBank/DDBJ databases">
        <title>A deep insight into the sialotranscriptome of adult male and female Cluex tarsalis mosquitoes.</title>
        <authorList>
            <person name="Ribeiro J.M."/>
            <person name="Moreira F."/>
            <person name="Bernard K.A."/>
            <person name="Calvo E."/>
        </authorList>
    </citation>
    <scope>NUCLEOTIDE SEQUENCE</scope>
    <source>
        <strain evidence="3">Kern County</strain>
        <tissue evidence="3">Salivary glands</tissue>
    </source>
</reference>
<dbReference type="AlphaFoldDB" id="A0A1Q3FNW7"/>
<feature type="region of interest" description="Disordered" evidence="2">
    <location>
        <begin position="72"/>
        <end position="93"/>
    </location>
</feature>
<evidence type="ECO:0000256" key="1">
    <source>
        <dbReference type="SAM" id="Coils"/>
    </source>
</evidence>
<sequence>MQPEEYENTGWLSYFSRHKTTYTAADIHKISNELNNVRKNLTATQYAYGELSSELKALRSLHEQRLSEEYERASAAVNSKSSGGSSSKSTEKRLAQQADDIKYLKSELAGCRNELVKQINALKVNVSETSKKKLKTGQLPTGASLNIESRIMALETQLDQLVGENRDRINGLESRLNQIEQQHERECGHALKKLEASTSRKFQEMSNMIVELQRKLDSSETKMDEQIRNQSMSQDAIYEELDQRMDVFAAKLRELHARIAHMGLRDDIGSTFV</sequence>
<feature type="coiled-coil region" evidence="1">
    <location>
        <begin position="162"/>
        <end position="258"/>
    </location>
</feature>